<protein>
    <recommendedName>
        <fullName evidence="4">DUF4148 domain-containing protein</fullName>
    </recommendedName>
</protein>
<feature type="chain" id="PRO_5020246882" description="DUF4148 domain-containing protein" evidence="1">
    <location>
        <begin position="22"/>
        <end position="80"/>
    </location>
</feature>
<accession>A0A4R1IC07</accession>
<keyword evidence="1" id="KW-0732">Signal</keyword>
<evidence type="ECO:0000313" key="2">
    <source>
        <dbReference type="EMBL" id="TCK31290.1"/>
    </source>
</evidence>
<organism evidence="2 3">
    <name type="scientific">Ancylobacter aquaticus</name>
    <dbReference type="NCBI Taxonomy" id="100"/>
    <lineage>
        <taxon>Bacteria</taxon>
        <taxon>Pseudomonadati</taxon>
        <taxon>Pseudomonadota</taxon>
        <taxon>Alphaproteobacteria</taxon>
        <taxon>Hyphomicrobiales</taxon>
        <taxon>Xanthobacteraceae</taxon>
        <taxon>Ancylobacter</taxon>
    </lineage>
</organism>
<dbReference type="RefSeq" id="WP_131834517.1">
    <property type="nucleotide sequence ID" value="NZ_SMFY01000001.1"/>
</dbReference>
<feature type="signal peptide" evidence="1">
    <location>
        <begin position="1"/>
        <end position="21"/>
    </location>
</feature>
<gene>
    <name evidence="2" type="ORF">EV667_1398</name>
</gene>
<dbReference type="Proteomes" id="UP000295030">
    <property type="component" value="Unassembled WGS sequence"/>
</dbReference>
<dbReference type="EMBL" id="SMFY01000001">
    <property type="protein sequence ID" value="TCK31290.1"/>
    <property type="molecule type" value="Genomic_DNA"/>
</dbReference>
<comment type="caution">
    <text evidence="2">The sequence shown here is derived from an EMBL/GenBank/DDBJ whole genome shotgun (WGS) entry which is preliminary data.</text>
</comment>
<sequence length="80" mass="8357">MNKIILAAVALATFGSAGAQAAGRDGTLYTRATGPQVQTQQVQPQAQRNVVEGRNATVTVPAVSDAYIDRSVEANARSTR</sequence>
<evidence type="ECO:0000256" key="1">
    <source>
        <dbReference type="SAM" id="SignalP"/>
    </source>
</evidence>
<reference evidence="2 3" key="1">
    <citation type="submission" date="2019-03" db="EMBL/GenBank/DDBJ databases">
        <title>Genomic Encyclopedia of Type Strains, Phase IV (KMG-IV): sequencing the most valuable type-strain genomes for metagenomic binning, comparative biology and taxonomic classification.</title>
        <authorList>
            <person name="Goeker M."/>
        </authorList>
    </citation>
    <scope>NUCLEOTIDE SEQUENCE [LARGE SCALE GENOMIC DNA]</scope>
    <source>
        <strain evidence="2 3">DSM 101</strain>
    </source>
</reference>
<name>A0A4R1IC07_ANCAQ</name>
<keyword evidence="3" id="KW-1185">Reference proteome</keyword>
<evidence type="ECO:0008006" key="4">
    <source>
        <dbReference type="Google" id="ProtNLM"/>
    </source>
</evidence>
<evidence type="ECO:0000313" key="3">
    <source>
        <dbReference type="Proteomes" id="UP000295030"/>
    </source>
</evidence>
<proteinExistence type="predicted"/>
<dbReference type="OrthoDB" id="8451740at2"/>
<dbReference type="AlphaFoldDB" id="A0A4R1IC07"/>